<feature type="compositionally biased region" description="Polar residues" evidence="1">
    <location>
        <begin position="242"/>
        <end position="253"/>
    </location>
</feature>
<proteinExistence type="predicted"/>
<dbReference type="Proteomes" id="UP001316803">
    <property type="component" value="Unassembled WGS sequence"/>
</dbReference>
<comment type="caution">
    <text evidence="3">The sequence shown here is derived from an EMBL/GenBank/DDBJ whole genome shotgun (WGS) entry which is preliminary data.</text>
</comment>
<protein>
    <recommendedName>
        <fullName evidence="2">PIN domain-containing protein</fullName>
    </recommendedName>
</protein>
<name>A0AAN8ENV6_9EURO</name>
<feature type="compositionally biased region" description="Polar residues" evidence="1">
    <location>
        <begin position="156"/>
        <end position="167"/>
    </location>
</feature>
<feature type="region of interest" description="Disordered" evidence="1">
    <location>
        <begin position="242"/>
        <end position="337"/>
    </location>
</feature>
<dbReference type="AlphaFoldDB" id="A0AAN8ENV6"/>
<evidence type="ECO:0000313" key="4">
    <source>
        <dbReference type="Proteomes" id="UP001316803"/>
    </source>
</evidence>
<keyword evidence="4" id="KW-1185">Reference proteome</keyword>
<feature type="region of interest" description="Disordered" evidence="1">
    <location>
        <begin position="350"/>
        <end position="407"/>
    </location>
</feature>
<feature type="compositionally biased region" description="Basic residues" evidence="1">
    <location>
        <begin position="398"/>
        <end position="407"/>
    </location>
</feature>
<sequence length="407" mass="44693">MSNQNTFHCIVDDTALTTNLDEIGPWVQSGTVNLVVPLYTLERLHLLKKDASQLGQNARKALKFLDQTADLSHSPVTIQGLEDQYTKWADVESHYTKSIIRTDGAEHVVDTENTTLSKDTEEPAHIGVSPEKLLNDLSLSSEDLKTSPMSTPPLSPVTSEPQSTKTSPEVPCATMRMHEATPVPPTLKSLINYVVWYTYKGQDDVKDNVPIFLTNSADAAQIAKDFGVVPKTIHQLRASISTELEQPEKSNFMQHKKKNSSRALSFKDDSEPRTLFRYDEGSSEDEELVFKPRTKDVPRPGSSGRGGPNNGIRGRGAVHSPSNSINTTNTPKPRVPVEEIDPDSFDRGTFARGSTPLANVGNQYGPSASNNMNRGGQRSFSSSMPRGGPGYRGNTFRGRGRGRLFVP</sequence>
<feature type="compositionally biased region" description="Polar residues" evidence="1">
    <location>
        <begin position="320"/>
        <end position="331"/>
    </location>
</feature>
<evidence type="ECO:0000313" key="3">
    <source>
        <dbReference type="EMBL" id="KAK5952740.1"/>
    </source>
</evidence>
<feature type="domain" description="PIN" evidence="2">
    <location>
        <begin position="29"/>
        <end position="88"/>
    </location>
</feature>
<feature type="region of interest" description="Disordered" evidence="1">
    <location>
        <begin position="142"/>
        <end position="169"/>
    </location>
</feature>
<accession>A0AAN8ENV6</accession>
<feature type="compositionally biased region" description="Polar residues" evidence="1">
    <location>
        <begin position="356"/>
        <end position="384"/>
    </location>
</feature>
<organism evidence="3 4">
    <name type="scientific">Knufia fluminis</name>
    <dbReference type="NCBI Taxonomy" id="191047"/>
    <lineage>
        <taxon>Eukaryota</taxon>
        <taxon>Fungi</taxon>
        <taxon>Dikarya</taxon>
        <taxon>Ascomycota</taxon>
        <taxon>Pezizomycotina</taxon>
        <taxon>Eurotiomycetes</taxon>
        <taxon>Chaetothyriomycetidae</taxon>
        <taxon>Chaetothyriales</taxon>
        <taxon>Trichomeriaceae</taxon>
        <taxon>Knufia</taxon>
    </lineage>
</organism>
<dbReference type="Pfam" id="PF13638">
    <property type="entry name" value="PIN_4"/>
    <property type="match status" value="1"/>
</dbReference>
<evidence type="ECO:0000259" key="2">
    <source>
        <dbReference type="Pfam" id="PF13638"/>
    </source>
</evidence>
<gene>
    <name evidence="3" type="ORF">OHC33_006333</name>
</gene>
<evidence type="ECO:0000256" key="1">
    <source>
        <dbReference type="SAM" id="MobiDB-lite"/>
    </source>
</evidence>
<feature type="compositionally biased region" description="Basic and acidic residues" evidence="1">
    <location>
        <begin position="265"/>
        <end position="280"/>
    </location>
</feature>
<dbReference type="EMBL" id="JAKLMC020000014">
    <property type="protein sequence ID" value="KAK5952740.1"/>
    <property type="molecule type" value="Genomic_DNA"/>
</dbReference>
<feature type="compositionally biased region" description="Basic and acidic residues" evidence="1">
    <location>
        <begin position="288"/>
        <end position="298"/>
    </location>
</feature>
<reference evidence="3 4" key="1">
    <citation type="submission" date="2022-12" db="EMBL/GenBank/DDBJ databases">
        <title>Genomic features and morphological characterization of a novel Knufia sp. strain isolated from spacecraft assembly facility.</title>
        <authorList>
            <person name="Teixeira M."/>
            <person name="Chander A.M."/>
            <person name="Stajich J.E."/>
            <person name="Venkateswaran K."/>
        </authorList>
    </citation>
    <scope>NUCLEOTIDE SEQUENCE [LARGE SCALE GENOMIC DNA]</scope>
    <source>
        <strain evidence="3 4">FJI-L2-BK-P2</strain>
    </source>
</reference>
<dbReference type="Gene3D" id="3.40.50.1010">
    <property type="entry name" value="5'-nuclease"/>
    <property type="match status" value="1"/>
</dbReference>
<dbReference type="InterPro" id="IPR002716">
    <property type="entry name" value="PIN_dom"/>
</dbReference>